<dbReference type="KEGG" id="sve:SVEN_5656"/>
<dbReference type="PATRIC" id="fig|953739.5.peg.881"/>
<proteinExistence type="predicted"/>
<dbReference type="STRING" id="953739.SVEN_5656"/>
<feature type="region of interest" description="Disordered" evidence="1">
    <location>
        <begin position="22"/>
        <end position="50"/>
    </location>
</feature>
<gene>
    <name evidence="3" type="ordered locus">SVEN_5656</name>
</gene>
<accession>F2R999</accession>
<reference evidence="3 4" key="1">
    <citation type="journal article" date="2011" name="BMC Genomics">
        <title>Genome-wide analysis of the role of GlnR in Streptomyces venezuelae provides new insights into global nitrogen regulation in actinomycetes.</title>
        <authorList>
            <person name="Pullan S.T."/>
            <person name="Bibb M.J."/>
            <person name="Merrick M."/>
        </authorList>
    </citation>
    <scope>NUCLEOTIDE SEQUENCE [LARGE SCALE GENOMIC DNA]</scope>
    <source>
        <strain evidence="4">ATCC 10712 / CBS 650.69 / DSM 40230 / JCM 4526 / NBRC 13096 / PD 04745</strain>
    </source>
</reference>
<keyword evidence="4" id="KW-1185">Reference proteome</keyword>
<organism evidence="3 4">
    <name type="scientific">Streptomyces venezuelae (strain ATCC 10712 / CBS 650.69 / DSM 40230 / JCM 4526 / NBRC 13096 / PD 04745)</name>
    <dbReference type="NCBI Taxonomy" id="953739"/>
    <lineage>
        <taxon>Bacteria</taxon>
        <taxon>Bacillati</taxon>
        <taxon>Actinomycetota</taxon>
        <taxon>Actinomycetes</taxon>
        <taxon>Kitasatosporales</taxon>
        <taxon>Streptomycetaceae</taxon>
        <taxon>Streptomyces</taxon>
    </lineage>
</organism>
<dbReference type="OrthoDB" id="4321801at2"/>
<protein>
    <submittedName>
        <fullName evidence="3">Secreted protein</fullName>
    </submittedName>
</protein>
<dbReference type="HOGENOM" id="CLU_1199272_0_0_11"/>
<feature type="chain" id="PRO_5039711018" evidence="2">
    <location>
        <begin position="19"/>
        <end position="231"/>
    </location>
</feature>
<feature type="signal peptide" evidence="2">
    <location>
        <begin position="1"/>
        <end position="18"/>
    </location>
</feature>
<evidence type="ECO:0000313" key="3">
    <source>
        <dbReference type="EMBL" id="CCA58942.1"/>
    </source>
</evidence>
<dbReference type="AlphaFoldDB" id="F2R999"/>
<evidence type="ECO:0000256" key="1">
    <source>
        <dbReference type="SAM" id="MobiDB-lite"/>
    </source>
</evidence>
<feature type="compositionally biased region" description="Low complexity" evidence="1">
    <location>
        <begin position="22"/>
        <end position="49"/>
    </location>
</feature>
<dbReference type="eggNOG" id="ENOG5030M9A">
    <property type="taxonomic scope" value="Bacteria"/>
</dbReference>
<dbReference type="PROSITE" id="PS51257">
    <property type="entry name" value="PROKAR_LIPOPROTEIN"/>
    <property type="match status" value="1"/>
</dbReference>
<dbReference type="RefSeq" id="WP_015036837.1">
    <property type="nucleotide sequence ID" value="NC_018750.1"/>
</dbReference>
<evidence type="ECO:0000313" key="4">
    <source>
        <dbReference type="Proteomes" id="UP000006854"/>
    </source>
</evidence>
<name>F2R999_STRVP</name>
<keyword evidence="2" id="KW-0732">Signal</keyword>
<evidence type="ECO:0000256" key="2">
    <source>
        <dbReference type="SAM" id="SignalP"/>
    </source>
</evidence>
<sequence length="231" mass="23560">MQRRASAALSLTALVTLAVTGCGNDSSTSAPSDSAPAAKARPTPTAEPAGVPLTSAALTARLLDESDLGEGYTRRAKSDNSDRDDVTVIGCPALEKLGGNGAAGGELDFPNSAEVTFSYARGSGSEVAEELYSDTVDKLGPNTRTVFEAMTGCPLYQVVVGDAPIAVATQKLPAPALGDEAWSQLLTLTAGGRDTVMKQTAVRVGSVLVVVSGSPALVDTHLTRAVEKARG</sequence>
<dbReference type="Proteomes" id="UP000006854">
    <property type="component" value="Chromosome"/>
</dbReference>
<dbReference type="GeneID" id="51866213"/>
<dbReference type="EMBL" id="FR845719">
    <property type="protein sequence ID" value="CCA58942.1"/>
    <property type="molecule type" value="Genomic_DNA"/>
</dbReference>